<feature type="signal peptide" evidence="1">
    <location>
        <begin position="1"/>
        <end position="16"/>
    </location>
</feature>
<name>A0A0M0JYC0_9EUKA</name>
<keyword evidence="3" id="KW-1185">Reference proteome</keyword>
<feature type="non-terminal residue" evidence="2">
    <location>
        <position position="228"/>
    </location>
</feature>
<evidence type="ECO:0000313" key="2">
    <source>
        <dbReference type="EMBL" id="KOO31651.1"/>
    </source>
</evidence>
<evidence type="ECO:0000256" key="1">
    <source>
        <dbReference type="SAM" id="SignalP"/>
    </source>
</evidence>
<sequence>MLRLLIVALPLVVALPAALDRHEANAVQFEVQTTLQFEPSQVQVTSWTASPDLFWNSPSPVFNPQRVRTWPCPSTTSRTAAMPTAIGGFPLLFPLVAVSLGMCAESATWTPFDRDKMPLCGSRQPFLGATSPSSGSFFCLDTSVFTSDNDSNENSDGSPSYAYGTDCVNRVVRTASPPPPPHSPAMVRMNICLIAAGSSCSDDGGGPSSEFAMCAYPPSPPAPSPRPP</sequence>
<accession>A0A0M0JYC0</accession>
<feature type="chain" id="PRO_5005602198" evidence="1">
    <location>
        <begin position="17"/>
        <end position="228"/>
    </location>
</feature>
<keyword evidence="1" id="KW-0732">Signal</keyword>
<organism evidence="2 3">
    <name type="scientific">Chrysochromulina tobinii</name>
    <dbReference type="NCBI Taxonomy" id="1460289"/>
    <lineage>
        <taxon>Eukaryota</taxon>
        <taxon>Haptista</taxon>
        <taxon>Haptophyta</taxon>
        <taxon>Prymnesiophyceae</taxon>
        <taxon>Prymnesiales</taxon>
        <taxon>Chrysochromulinaceae</taxon>
        <taxon>Chrysochromulina</taxon>
    </lineage>
</organism>
<dbReference type="AlphaFoldDB" id="A0A0M0JYC0"/>
<dbReference type="Proteomes" id="UP000037460">
    <property type="component" value="Unassembled WGS sequence"/>
</dbReference>
<evidence type="ECO:0000313" key="3">
    <source>
        <dbReference type="Proteomes" id="UP000037460"/>
    </source>
</evidence>
<protein>
    <submittedName>
        <fullName evidence="2">Uncharacterized protein</fullName>
    </submittedName>
</protein>
<gene>
    <name evidence="2" type="ORF">Ctob_011420</name>
</gene>
<comment type="caution">
    <text evidence="2">The sequence shown here is derived from an EMBL/GenBank/DDBJ whole genome shotgun (WGS) entry which is preliminary data.</text>
</comment>
<dbReference type="EMBL" id="JWZX01001968">
    <property type="protein sequence ID" value="KOO31651.1"/>
    <property type="molecule type" value="Genomic_DNA"/>
</dbReference>
<reference evidence="3" key="1">
    <citation type="journal article" date="2015" name="PLoS Genet.">
        <title>Genome Sequence and Transcriptome Analyses of Chrysochromulina tobin: Metabolic Tools for Enhanced Algal Fitness in the Prominent Order Prymnesiales (Haptophyceae).</title>
        <authorList>
            <person name="Hovde B.T."/>
            <person name="Deodato C.R."/>
            <person name="Hunsperger H.M."/>
            <person name="Ryken S.A."/>
            <person name="Yost W."/>
            <person name="Jha R.K."/>
            <person name="Patterson J."/>
            <person name="Monnat R.J. Jr."/>
            <person name="Barlow S.B."/>
            <person name="Starkenburg S.R."/>
            <person name="Cattolico R.A."/>
        </authorList>
    </citation>
    <scope>NUCLEOTIDE SEQUENCE</scope>
    <source>
        <strain evidence="3">CCMP291</strain>
    </source>
</reference>
<proteinExistence type="predicted"/>